<keyword evidence="2" id="KW-1185">Reference proteome</keyword>
<gene>
    <name evidence="1" type="ORF">CC80DRAFT_550465</name>
</gene>
<organism evidence="1 2">
    <name type="scientific">Byssothecium circinans</name>
    <dbReference type="NCBI Taxonomy" id="147558"/>
    <lineage>
        <taxon>Eukaryota</taxon>
        <taxon>Fungi</taxon>
        <taxon>Dikarya</taxon>
        <taxon>Ascomycota</taxon>
        <taxon>Pezizomycotina</taxon>
        <taxon>Dothideomycetes</taxon>
        <taxon>Pleosporomycetidae</taxon>
        <taxon>Pleosporales</taxon>
        <taxon>Massarineae</taxon>
        <taxon>Massarinaceae</taxon>
        <taxon>Byssothecium</taxon>
    </lineage>
</organism>
<dbReference type="EMBL" id="ML976999">
    <property type="protein sequence ID" value="KAF1954439.1"/>
    <property type="molecule type" value="Genomic_DNA"/>
</dbReference>
<evidence type="ECO:0000313" key="1">
    <source>
        <dbReference type="EMBL" id="KAF1954439.1"/>
    </source>
</evidence>
<protein>
    <submittedName>
        <fullName evidence="1">Uncharacterized protein</fullName>
    </submittedName>
</protein>
<name>A0A6A5TRU4_9PLEO</name>
<evidence type="ECO:0000313" key="2">
    <source>
        <dbReference type="Proteomes" id="UP000800035"/>
    </source>
</evidence>
<accession>A0A6A5TRU4</accession>
<reference evidence="1" key="1">
    <citation type="journal article" date="2020" name="Stud. Mycol.">
        <title>101 Dothideomycetes genomes: a test case for predicting lifestyles and emergence of pathogens.</title>
        <authorList>
            <person name="Haridas S."/>
            <person name="Albert R."/>
            <person name="Binder M."/>
            <person name="Bloem J."/>
            <person name="Labutti K."/>
            <person name="Salamov A."/>
            <person name="Andreopoulos B."/>
            <person name="Baker S."/>
            <person name="Barry K."/>
            <person name="Bills G."/>
            <person name="Bluhm B."/>
            <person name="Cannon C."/>
            <person name="Castanera R."/>
            <person name="Culley D."/>
            <person name="Daum C."/>
            <person name="Ezra D."/>
            <person name="Gonzalez J."/>
            <person name="Henrissat B."/>
            <person name="Kuo A."/>
            <person name="Liang C."/>
            <person name="Lipzen A."/>
            <person name="Lutzoni F."/>
            <person name="Magnuson J."/>
            <person name="Mondo S."/>
            <person name="Nolan M."/>
            <person name="Ohm R."/>
            <person name="Pangilinan J."/>
            <person name="Park H.-J."/>
            <person name="Ramirez L."/>
            <person name="Alfaro M."/>
            <person name="Sun H."/>
            <person name="Tritt A."/>
            <person name="Yoshinaga Y."/>
            <person name="Zwiers L.-H."/>
            <person name="Turgeon B."/>
            <person name="Goodwin S."/>
            <person name="Spatafora J."/>
            <person name="Crous P."/>
            <person name="Grigoriev I."/>
        </authorList>
    </citation>
    <scope>NUCLEOTIDE SEQUENCE</scope>
    <source>
        <strain evidence="1">CBS 675.92</strain>
    </source>
</reference>
<sequence length="383" mass="44378">MEPRRHDSALPDSRTQYLGMVYPRRKYGSVPPPPDVLDASPATELELSQEVEYGEDDWLDVTYPHRLELTAVCELHLKPSLVSARYSVSKEAFDLFFPYRDYNTRIPRVEVPYERFKITTLKEKVVRELTKKLPDDATLKTRPLWRWPKGKLRMHMELGLPIPPIATMGVYHPVWSEAPPLSVDPELWSVFGHITAAELMTFLPVYYKYLEYLDRLNEHGGWPDRLVAAFMNRARNAFGPHGIKRSTLSKYHAFRRHNETYHDVPLTRTYIDEWTAVNLRGKETEPPIDYYVWDIATGVCTDKWPKGEDMGLMTEVLHLLKDRPGCRDVVKLSNLGLFMSMCGITKKMRQATMDGVDDRVDEVSCAKHKAELHAWAREFMPPS</sequence>
<dbReference type="AlphaFoldDB" id="A0A6A5TRU4"/>
<proteinExistence type="predicted"/>
<dbReference type="OrthoDB" id="10494853at2759"/>
<dbReference type="Proteomes" id="UP000800035">
    <property type="component" value="Unassembled WGS sequence"/>
</dbReference>